<dbReference type="RefSeq" id="WP_068370846.1">
    <property type="nucleotide sequence ID" value="NZ_LBNE01000005.1"/>
</dbReference>
<proteinExistence type="predicted"/>
<sequence>MTDNSATFARIVGNLEAQTILSAAVAAALKDSDLFTQAIRAAYDAKMRNLQLEGRPDAVQQQLQAALKEILQPHQVPFESER</sequence>
<dbReference type="AlphaFoldDB" id="A0A171KSF5"/>
<name>A0A171KSF5_9BURK</name>
<comment type="caution">
    <text evidence="1">The sequence shown here is derived from an EMBL/GenBank/DDBJ whole genome shotgun (WGS) entry which is preliminary data.</text>
</comment>
<protein>
    <submittedName>
        <fullName evidence="1">Uncharacterized protein</fullName>
    </submittedName>
</protein>
<gene>
    <name evidence="1" type="ORF">AAV32_09605</name>
</gene>
<evidence type="ECO:0000313" key="1">
    <source>
        <dbReference type="EMBL" id="KKO71822.1"/>
    </source>
</evidence>
<accession>A0A171KSF5</accession>
<keyword evidence="2" id="KW-1185">Reference proteome</keyword>
<reference evidence="1 2" key="1">
    <citation type="submission" date="2015-04" db="EMBL/GenBank/DDBJ databases">
        <title>Genome sequence of Kerstersia gyiorum CG1.</title>
        <authorList>
            <person name="Greninger A.L."/>
            <person name="Kozyreva V."/>
            <person name="Chaturvedi V."/>
        </authorList>
    </citation>
    <scope>NUCLEOTIDE SEQUENCE [LARGE SCALE GENOMIC DNA]</scope>
    <source>
        <strain evidence="1 2">CG1</strain>
    </source>
</reference>
<evidence type="ECO:0000313" key="2">
    <source>
        <dbReference type="Proteomes" id="UP000078084"/>
    </source>
</evidence>
<organism evidence="1 2">
    <name type="scientific">Kerstersia gyiorum</name>
    <dbReference type="NCBI Taxonomy" id="206506"/>
    <lineage>
        <taxon>Bacteria</taxon>
        <taxon>Pseudomonadati</taxon>
        <taxon>Pseudomonadota</taxon>
        <taxon>Betaproteobacteria</taxon>
        <taxon>Burkholderiales</taxon>
        <taxon>Alcaligenaceae</taxon>
        <taxon>Kerstersia</taxon>
    </lineage>
</organism>
<dbReference type="EMBL" id="LBNE01000005">
    <property type="protein sequence ID" value="KKO71822.1"/>
    <property type="molecule type" value="Genomic_DNA"/>
</dbReference>
<dbReference type="Proteomes" id="UP000078084">
    <property type="component" value="Unassembled WGS sequence"/>
</dbReference>